<dbReference type="InterPro" id="IPR029068">
    <property type="entry name" value="Glyas_Bleomycin-R_OHBP_Dase"/>
</dbReference>
<evidence type="ECO:0000313" key="3">
    <source>
        <dbReference type="Proteomes" id="UP000422221"/>
    </source>
</evidence>
<proteinExistence type="predicted"/>
<dbReference type="InterPro" id="IPR037523">
    <property type="entry name" value="VOC_core"/>
</dbReference>
<dbReference type="PROSITE" id="PS51819">
    <property type="entry name" value="VOC"/>
    <property type="match status" value="1"/>
</dbReference>
<dbReference type="PANTHER" id="PTHR36113">
    <property type="entry name" value="LYASE, PUTATIVE-RELATED-RELATED"/>
    <property type="match status" value="1"/>
</dbReference>
<dbReference type="InterPro" id="IPR004360">
    <property type="entry name" value="Glyas_Fos-R_dOase_dom"/>
</dbReference>
<organism evidence="2 3">
    <name type="scientific">Bacteroides salyersiae</name>
    <dbReference type="NCBI Taxonomy" id="291644"/>
    <lineage>
        <taxon>Bacteria</taxon>
        <taxon>Pseudomonadati</taxon>
        <taxon>Bacteroidota</taxon>
        <taxon>Bacteroidia</taxon>
        <taxon>Bacteroidales</taxon>
        <taxon>Bacteroidaceae</taxon>
        <taxon>Bacteroides</taxon>
    </lineage>
</organism>
<feature type="domain" description="VOC" evidence="1">
    <location>
        <begin position="2"/>
        <end position="128"/>
    </location>
</feature>
<dbReference type="Pfam" id="PF00903">
    <property type="entry name" value="Glyoxalase"/>
    <property type="match status" value="1"/>
</dbReference>
<dbReference type="RefSeq" id="WP_021935955.1">
    <property type="nucleotide sequence ID" value="NZ_CP081899.1"/>
</dbReference>
<sequence>MHIHHIALWTTRLEELKDFYITYFKGTGNEKYINPLKGFESYLVSFDEKSALIEIMRKTDVTSPADNIPHIGLAHFSFSTGSKDAVLALTERLRRDGFTVASEPRTTGDGFFESAILDPDGNLVEITV</sequence>
<dbReference type="Proteomes" id="UP000422221">
    <property type="component" value="Unassembled WGS sequence"/>
</dbReference>
<keyword evidence="2" id="KW-0223">Dioxygenase</keyword>
<evidence type="ECO:0000259" key="1">
    <source>
        <dbReference type="PROSITE" id="PS51819"/>
    </source>
</evidence>
<dbReference type="EMBL" id="VWMK01000031">
    <property type="protein sequence ID" value="KAA3757743.1"/>
    <property type="molecule type" value="Genomic_DNA"/>
</dbReference>
<keyword evidence="2" id="KW-0560">Oxidoreductase</keyword>
<reference evidence="2 3" key="1">
    <citation type="journal article" date="2019" name="Nat. Med.">
        <title>A library of human gut bacterial isolates paired with longitudinal multiomics data enables mechanistic microbiome research.</title>
        <authorList>
            <person name="Poyet M."/>
            <person name="Groussin M."/>
            <person name="Gibbons S.M."/>
            <person name="Avila-Pacheco J."/>
            <person name="Jiang X."/>
            <person name="Kearney S.M."/>
            <person name="Perrotta A.R."/>
            <person name="Berdy B."/>
            <person name="Zhao S."/>
            <person name="Lieberman T.D."/>
            <person name="Swanson P.K."/>
            <person name="Smith M."/>
            <person name="Roesemann S."/>
            <person name="Alexander J.E."/>
            <person name="Rich S.A."/>
            <person name="Livny J."/>
            <person name="Vlamakis H."/>
            <person name="Clish C."/>
            <person name="Bullock K."/>
            <person name="Deik A."/>
            <person name="Scott J."/>
            <person name="Pierce K.A."/>
            <person name="Xavier R.J."/>
            <person name="Alm E.J."/>
        </authorList>
    </citation>
    <scope>NUCLEOTIDE SEQUENCE [LARGE SCALE GENOMIC DNA]</scope>
    <source>
        <strain evidence="2 3">BIOML-A10</strain>
    </source>
</reference>
<dbReference type="GO" id="GO:0051213">
    <property type="term" value="F:dioxygenase activity"/>
    <property type="evidence" value="ECO:0007669"/>
    <property type="project" value="UniProtKB-KW"/>
</dbReference>
<protein>
    <submittedName>
        <fullName evidence="2">Glyoxalase/bleomycin resistance/extradiol dioxygenase family protein</fullName>
    </submittedName>
</protein>
<dbReference type="PANTHER" id="PTHR36113:SF1">
    <property type="entry name" value="GLYOXALASE_BLEOMYCIN RESISTANCE PROTEIN_DIOXYGENASE"/>
    <property type="match status" value="1"/>
</dbReference>
<accession>A0A7J4XCX9</accession>
<evidence type="ECO:0000313" key="2">
    <source>
        <dbReference type="EMBL" id="KAA3757743.1"/>
    </source>
</evidence>
<dbReference type="SUPFAM" id="SSF54593">
    <property type="entry name" value="Glyoxalase/Bleomycin resistance protein/Dihydroxybiphenyl dioxygenase"/>
    <property type="match status" value="1"/>
</dbReference>
<dbReference type="AlphaFoldDB" id="A0A7J4XCX9"/>
<gene>
    <name evidence="2" type="ORF">F3F73_21640</name>
</gene>
<dbReference type="Gene3D" id="3.10.180.10">
    <property type="entry name" value="2,3-Dihydroxybiphenyl 1,2-Dioxygenase, domain 1"/>
    <property type="match status" value="1"/>
</dbReference>
<comment type="caution">
    <text evidence="2">The sequence shown here is derived from an EMBL/GenBank/DDBJ whole genome shotgun (WGS) entry which is preliminary data.</text>
</comment>
<dbReference type="InterPro" id="IPR051332">
    <property type="entry name" value="Fosfomycin_Res_Enzymes"/>
</dbReference>
<name>A0A7J4XCX9_9BACE</name>